<comment type="caution">
    <text evidence="1">The sequence shown here is derived from an EMBL/GenBank/DDBJ whole genome shotgun (WGS) entry which is preliminary data.</text>
</comment>
<evidence type="ECO:0000313" key="2">
    <source>
        <dbReference type="Proteomes" id="UP000827872"/>
    </source>
</evidence>
<reference evidence="1" key="1">
    <citation type="submission" date="2021-08" db="EMBL/GenBank/DDBJ databases">
        <title>The first chromosome-level gecko genome reveals the dynamic sex chromosomes of Neotropical dwarf geckos (Sphaerodactylidae: Sphaerodactylus).</title>
        <authorList>
            <person name="Pinto B.J."/>
            <person name="Keating S.E."/>
            <person name="Gamble T."/>
        </authorList>
    </citation>
    <scope>NUCLEOTIDE SEQUENCE</scope>
    <source>
        <strain evidence="1">TG3544</strain>
    </source>
</reference>
<gene>
    <name evidence="1" type="ORF">K3G42_031025</name>
</gene>
<dbReference type="EMBL" id="CM037617">
    <property type="protein sequence ID" value="KAH8005730.1"/>
    <property type="molecule type" value="Genomic_DNA"/>
</dbReference>
<accession>A0ACB8FJM2</accession>
<protein>
    <submittedName>
        <fullName evidence="1">Uncharacterized protein</fullName>
    </submittedName>
</protein>
<organism evidence="1 2">
    <name type="scientific">Sphaerodactylus townsendi</name>
    <dbReference type="NCBI Taxonomy" id="933632"/>
    <lineage>
        <taxon>Eukaryota</taxon>
        <taxon>Metazoa</taxon>
        <taxon>Chordata</taxon>
        <taxon>Craniata</taxon>
        <taxon>Vertebrata</taxon>
        <taxon>Euteleostomi</taxon>
        <taxon>Lepidosauria</taxon>
        <taxon>Squamata</taxon>
        <taxon>Bifurcata</taxon>
        <taxon>Gekkota</taxon>
        <taxon>Sphaerodactylidae</taxon>
        <taxon>Sphaerodactylus</taxon>
    </lineage>
</organism>
<keyword evidence="2" id="KW-1185">Reference proteome</keyword>
<name>A0ACB8FJM2_9SAUR</name>
<dbReference type="Proteomes" id="UP000827872">
    <property type="component" value="Linkage Group LG04"/>
</dbReference>
<sequence>MKNEYTDLNNSLIATGVYYFRHCTQKVEVVIVHMPPSPLHNGDEQGNLYLPGYWSMGQQLSVLGGPFFYSEAIPVQLRHRPFVLGGPNPVSVGVSWTGPL</sequence>
<evidence type="ECO:0000313" key="1">
    <source>
        <dbReference type="EMBL" id="KAH8005730.1"/>
    </source>
</evidence>
<proteinExistence type="predicted"/>